<evidence type="ECO:0000313" key="3">
    <source>
        <dbReference type="Proteomes" id="UP000010953"/>
    </source>
</evidence>
<accession>M7X559</accession>
<keyword evidence="3" id="KW-1185">Reference proteome</keyword>
<feature type="transmembrane region" description="Helical" evidence="1">
    <location>
        <begin position="14"/>
        <end position="34"/>
    </location>
</feature>
<protein>
    <submittedName>
        <fullName evidence="2">Uncharacterized protein</fullName>
    </submittedName>
</protein>
<keyword evidence="1" id="KW-0812">Transmembrane</keyword>
<organism evidence="2 3">
    <name type="scientific">Mariniradius saccharolyticus AK6</name>
    <dbReference type="NCBI Taxonomy" id="1239962"/>
    <lineage>
        <taxon>Bacteria</taxon>
        <taxon>Pseudomonadati</taxon>
        <taxon>Bacteroidota</taxon>
        <taxon>Cytophagia</taxon>
        <taxon>Cytophagales</taxon>
        <taxon>Cyclobacteriaceae</taxon>
        <taxon>Mariniradius</taxon>
    </lineage>
</organism>
<dbReference type="Proteomes" id="UP000010953">
    <property type="component" value="Unassembled WGS sequence"/>
</dbReference>
<evidence type="ECO:0000256" key="1">
    <source>
        <dbReference type="SAM" id="Phobius"/>
    </source>
</evidence>
<reference evidence="2" key="1">
    <citation type="submission" date="2013-01" db="EMBL/GenBank/DDBJ databases">
        <title>Genome assembly of Mariniradius saccharolyticus AK6.</title>
        <authorList>
            <person name="Vaidya B."/>
            <person name="Khatri I."/>
            <person name="Tanuku N.R.S."/>
            <person name="Subramanian S."/>
            <person name="Pinnaka A."/>
        </authorList>
    </citation>
    <scope>NUCLEOTIDE SEQUENCE [LARGE SCALE GENOMIC DNA]</scope>
    <source>
        <strain evidence="2">AK6</strain>
    </source>
</reference>
<keyword evidence="1" id="KW-0472">Membrane</keyword>
<name>M7X559_9BACT</name>
<sequence length="37" mass="4242">MMSSDVFYFTYNKLGLQCLLIDMSFALIISLSSYTKP</sequence>
<comment type="caution">
    <text evidence="2">The sequence shown here is derived from an EMBL/GenBank/DDBJ whole genome shotgun (WGS) entry which is preliminary data.</text>
</comment>
<gene>
    <name evidence="2" type="ORF">C943_01322</name>
</gene>
<evidence type="ECO:0000313" key="2">
    <source>
        <dbReference type="EMBL" id="EMS32595.1"/>
    </source>
</evidence>
<dbReference type="EMBL" id="AMZY02000013">
    <property type="protein sequence ID" value="EMS32595.1"/>
    <property type="molecule type" value="Genomic_DNA"/>
</dbReference>
<proteinExistence type="predicted"/>
<keyword evidence="1" id="KW-1133">Transmembrane helix</keyword>
<dbReference type="InParanoid" id="M7X559"/>
<dbReference type="AlphaFoldDB" id="M7X559"/>